<dbReference type="GO" id="GO:0055085">
    <property type="term" value="P:transmembrane transport"/>
    <property type="evidence" value="ECO:0007669"/>
    <property type="project" value="InterPro"/>
</dbReference>
<dbReference type="EMBL" id="CP158252">
    <property type="protein sequence ID" value="XDJ41495.1"/>
    <property type="molecule type" value="Genomic_DNA"/>
</dbReference>
<protein>
    <submittedName>
        <fullName evidence="3">TRAP transporter substrate-binding protein</fullName>
    </submittedName>
</protein>
<evidence type="ECO:0000256" key="1">
    <source>
        <dbReference type="ARBA" id="ARBA00022729"/>
    </source>
</evidence>
<evidence type="ECO:0000313" key="3">
    <source>
        <dbReference type="EMBL" id="XDJ41495.1"/>
    </source>
</evidence>
<dbReference type="PANTHER" id="PTHR33376:SF4">
    <property type="entry name" value="SIALIC ACID-BINDING PERIPLASMIC PROTEIN SIAP"/>
    <property type="match status" value="1"/>
</dbReference>
<organism evidence="3">
    <name type="scientific">Castellaniella ginsengisoli</name>
    <dbReference type="NCBI Taxonomy" id="546114"/>
    <lineage>
        <taxon>Bacteria</taxon>
        <taxon>Pseudomonadati</taxon>
        <taxon>Pseudomonadota</taxon>
        <taxon>Betaproteobacteria</taxon>
        <taxon>Burkholderiales</taxon>
        <taxon>Alcaligenaceae</taxon>
        <taxon>Castellaniella</taxon>
    </lineage>
</organism>
<reference evidence="3" key="1">
    <citation type="submission" date="2024-05" db="EMBL/GenBank/DDBJ databases">
        <authorList>
            <person name="Luo Y.-C."/>
            <person name="Nicholds J."/>
            <person name="Mortimer T."/>
            <person name="Maboni G."/>
        </authorList>
    </citation>
    <scope>NUCLEOTIDE SEQUENCE</scope>
    <source>
        <strain evidence="3">153920</strain>
    </source>
</reference>
<keyword evidence="1 2" id="KW-0732">Signal</keyword>
<dbReference type="InterPro" id="IPR018389">
    <property type="entry name" value="DctP_fam"/>
</dbReference>
<dbReference type="CDD" id="cd13602">
    <property type="entry name" value="PBP2_TRAP_BpDctp6_7"/>
    <property type="match status" value="1"/>
</dbReference>
<feature type="chain" id="PRO_5044195131" evidence="2">
    <location>
        <begin position="24"/>
        <end position="344"/>
    </location>
</feature>
<sequence>MKRRTLFATALIAGLGLSFQAQAATQWDLASAYPAFNFHSQNLAQFSKDVDQATQGDLKITVHSGASLFKMPEIKRAVQGNQAQAGEFFMVSFQNEWPLFGLDGLPFLVSNYDEAWKLYQAQRPLLEKKLDQQGMVLLYAVAWPPQGIYTNKPIQSAADLKGLKWRVYSPTTARIGELIGAQPVTVQEAELSQALATGVVDGLITSSATGADNKLYENLKYYTNVQAWIPKNAVVANKRAFESLSPATQEAVRQAAAAAEKRGWEESRKVDAASIAKLKANGMQVDEPTPQLKSDLVEIGQTVILEWLETAGAEGKEVLEASGRMRALGQGANARMIQRATTAN</sequence>
<gene>
    <name evidence="3" type="ORF">ABRY99_11195</name>
</gene>
<feature type="signal peptide" evidence="2">
    <location>
        <begin position="1"/>
        <end position="23"/>
    </location>
</feature>
<evidence type="ECO:0000256" key="2">
    <source>
        <dbReference type="SAM" id="SignalP"/>
    </source>
</evidence>
<name>A0AB39CHQ5_9BURK</name>
<accession>A0AB39CHQ5</accession>
<dbReference type="SUPFAM" id="SSF53850">
    <property type="entry name" value="Periplasmic binding protein-like II"/>
    <property type="match status" value="1"/>
</dbReference>
<dbReference type="InterPro" id="IPR038404">
    <property type="entry name" value="TRAP_DctP_sf"/>
</dbReference>
<dbReference type="Pfam" id="PF03480">
    <property type="entry name" value="DctP"/>
    <property type="match status" value="1"/>
</dbReference>
<dbReference type="NCBIfam" id="NF037995">
    <property type="entry name" value="TRAP_S1"/>
    <property type="match status" value="1"/>
</dbReference>
<dbReference type="PANTHER" id="PTHR33376">
    <property type="match status" value="1"/>
</dbReference>
<dbReference type="RefSeq" id="WP_368643216.1">
    <property type="nucleotide sequence ID" value="NZ_CP158252.1"/>
</dbReference>
<dbReference type="AlphaFoldDB" id="A0AB39CHQ5"/>
<dbReference type="Gene3D" id="3.40.190.170">
    <property type="entry name" value="Bacterial extracellular solute-binding protein, family 7"/>
    <property type="match status" value="1"/>
</dbReference>
<proteinExistence type="predicted"/>